<keyword evidence="4" id="KW-0963">Cytoplasm</keyword>
<keyword evidence="3" id="KW-0117">Actin capping</keyword>
<comment type="similarity">
    <text evidence="2">Belongs to the villin/gelsolin family.</text>
</comment>
<dbReference type="PROSITE" id="PS51089">
    <property type="entry name" value="HP"/>
    <property type="match status" value="1"/>
</dbReference>
<dbReference type="Pfam" id="PF02209">
    <property type="entry name" value="VHP"/>
    <property type="match status" value="1"/>
</dbReference>
<name>A0A6I9S1W2_ELAGV</name>
<dbReference type="CDD" id="cd11291">
    <property type="entry name" value="gelsolin_S6_like"/>
    <property type="match status" value="1"/>
</dbReference>
<feature type="compositionally biased region" description="Basic and acidic residues" evidence="9">
    <location>
        <begin position="859"/>
        <end position="877"/>
    </location>
</feature>
<dbReference type="FunFam" id="3.40.20.10:FF:000001">
    <property type="entry name" value="Gelsolin"/>
    <property type="match status" value="1"/>
</dbReference>
<feature type="region of interest" description="Disordered" evidence="9">
    <location>
        <begin position="777"/>
        <end position="797"/>
    </location>
</feature>
<reference evidence="12 13" key="1">
    <citation type="submission" date="2025-04" db="UniProtKB">
        <authorList>
            <consortium name="RefSeq"/>
        </authorList>
    </citation>
    <scope>IDENTIFICATION</scope>
</reference>
<dbReference type="PANTHER" id="PTHR11977">
    <property type="entry name" value="VILLIN"/>
    <property type="match status" value="1"/>
</dbReference>
<dbReference type="CDD" id="cd11290">
    <property type="entry name" value="gelsolin_S1_like"/>
    <property type="match status" value="1"/>
</dbReference>
<dbReference type="PANTHER" id="PTHR11977:SF51">
    <property type="entry name" value="PROTEIN FLIGHTLESS-1 HOMOLOG"/>
    <property type="match status" value="1"/>
</dbReference>
<evidence type="ECO:0000313" key="12">
    <source>
        <dbReference type="RefSeq" id="XP_010931980.2"/>
    </source>
</evidence>
<dbReference type="RefSeq" id="XP_010931980.2">
    <property type="nucleotide sequence ID" value="XM_010933678.3"/>
</dbReference>
<dbReference type="InterPro" id="IPR007122">
    <property type="entry name" value="Villin/Gelsolin"/>
</dbReference>
<dbReference type="GO" id="GO:0007015">
    <property type="term" value="P:actin filament organization"/>
    <property type="evidence" value="ECO:0007669"/>
    <property type="project" value="UniProtKB-ARBA"/>
</dbReference>
<evidence type="ECO:0000256" key="1">
    <source>
        <dbReference type="ARBA" id="ARBA00004245"/>
    </source>
</evidence>
<feature type="domain" description="HP" evidence="10">
    <location>
        <begin position="882"/>
        <end position="947"/>
    </location>
</feature>
<evidence type="ECO:0000256" key="9">
    <source>
        <dbReference type="SAM" id="MobiDB-lite"/>
    </source>
</evidence>
<evidence type="ECO:0000256" key="2">
    <source>
        <dbReference type="ARBA" id="ARBA00008418"/>
    </source>
</evidence>
<dbReference type="InterPro" id="IPR036886">
    <property type="entry name" value="Villin_headpiece_dom_sf"/>
</dbReference>
<evidence type="ECO:0000259" key="10">
    <source>
        <dbReference type="PROSITE" id="PS51089"/>
    </source>
</evidence>
<organism evidence="11 12">
    <name type="scientific">Elaeis guineensis var. tenera</name>
    <name type="common">Oil palm</name>
    <dbReference type="NCBI Taxonomy" id="51953"/>
    <lineage>
        <taxon>Eukaryota</taxon>
        <taxon>Viridiplantae</taxon>
        <taxon>Streptophyta</taxon>
        <taxon>Embryophyta</taxon>
        <taxon>Tracheophyta</taxon>
        <taxon>Spermatophyta</taxon>
        <taxon>Magnoliopsida</taxon>
        <taxon>Liliopsida</taxon>
        <taxon>Arecaceae</taxon>
        <taxon>Arecoideae</taxon>
        <taxon>Cocoseae</taxon>
        <taxon>Elaeidinae</taxon>
        <taxon>Elaeis</taxon>
    </lineage>
</organism>
<evidence type="ECO:0000256" key="4">
    <source>
        <dbReference type="ARBA" id="ARBA00022490"/>
    </source>
</evidence>
<dbReference type="GeneID" id="105052743"/>
<dbReference type="SUPFAM" id="SSF55753">
    <property type="entry name" value="Actin depolymerizing proteins"/>
    <property type="match status" value="6"/>
</dbReference>
<dbReference type="Gene3D" id="1.10.950.10">
    <property type="entry name" value="Villin headpiece domain"/>
    <property type="match status" value="1"/>
</dbReference>
<dbReference type="AlphaFoldDB" id="A0A6I9S1W2"/>
<dbReference type="CDD" id="cd11288">
    <property type="entry name" value="gelsolin_S5_like"/>
    <property type="match status" value="1"/>
</dbReference>
<feature type="region of interest" description="Disordered" evidence="9">
    <location>
        <begin position="817"/>
        <end position="891"/>
    </location>
</feature>
<dbReference type="InterPro" id="IPR029006">
    <property type="entry name" value="ADF-H/Gelsolin-like_dom_sf"/>
</dbReference>
<keyword evidence="7" id="KW-0009">Actin-binding</keyword>
<accession>A0A6I9S1W2</accession>
<dbReference type="RefSeq" id="XP_029122673.1">
    <property type="nucleotide sequence ID" value="XM_029266840.1"/>
</dbReference>
<proteinExistence type="inferred from homology"/>
<dbReference type="CDD" id="cd11289">
    <property type="entry name" value="gelsolin_S2_like"/>
    <property type="match status" value="1"/>
</dbReference>
<evidence type="ECO:0000256" key="5">
    <source>
        <dbReference type="ARBA" id="ARBA00022737"/>
    </source>
</evidence>
<dbReference type="FunFam" id="3.40.20.10:FF:000002">
    <property type="entry name" value="Gelsolin"/>
    <property type="match status" value="1"/>
</dbReference>
<dbReference type="InterPro" id="IPR007123">
    <property type="entry name" value="Gelsolin-like_dom"/>
</dbReference>
<dbReference type="FunFam" id="3.40.20.10:FF:000038">
    <property type="entry name" value="Villin-like 1"/>
    <property type="match status" value="1"/>
</dbReference>
<dbReference type="RefSeq" id="XP_019708709.1">
    <property type="nucleotide sequence ID" value="XM_019853150.2"/>
</dbReference>
<dbReference type="FunFam" id="3.40.20.10:FF:000028">
    <property type="entry name" value="Villin-like 1"/>
    <property type="match status" value="1"/>
</dbReference>
<dbReference type="SMART" id="SM00262">
    <property type="entry name" value="GEL"/>
    <property type="match status" value="6"/>
</dbReference>
<dbReference type="Proteomes" id="UP000504607">
    <property type="component" value="Chromosome 10"/>
</dbReference>
<protein>
    <submittedName>
        <fullName evidence="12 13">Villin-2</fullName>
    </submittedName>
</protein>
<keyword evidence="8" id="KW-0206">Cytoskeleton</keyword>
<evidence type="ECO:0000256" key="8">
    <source>
        <dbReference type="ARBA" id="ARBA00023212"/>
    </source>
</evidence>
<dbReference type="OrthoDB" id="6375767at2759"/>
<dbReference type="FunFam" id="3.40.20.10:FF:000039">
    <property type="entry name" value="Villin-4"/>
    <property type="match status" value="1"/>
</dbReference>
<dbReference type="Pfam" id="PF00626">
    <property type="entry name" value="Gelsolin"/>
    <property type="match status" value="6"/>
</dbReference>
<dbReference type="InterPro" id="IPR003128">
    <property type="entry name" value="Villin_headpiece"/>
</dbReference>
<evidence type="ECO:0000313" key="14">
    <source>
        <dbReference type="RefSeq" id="XP_029122673.1"/>
    </source>
</evidence>
<sequence length="947" mass="104467">MMASSTKNLDPAFQGVGQKVGTEIWRIENFQPVPLSKADYGKFYSGDSYIVLQTTAGKGGAYLYDIHFWLGKDTSQDEAGTAAIKTVELDAVLGSRAVQHRELQGHESDKFLSYFKPCIIPLEGGVASGFKKPEEEKFETRLYTCRGKRVGRLKQVPFARSALNHDDVFILDTENKIYQFNGANSNIQERAKALEVTQYLKDKYHEGKCDVAIIDDGKLQAESDSGEFWVLFGGFAPIGKKTVSEDDHTLESTPGKLYSIDDGQLKLEESALSKAMLENNKCYLLDCGAEVFVWVGRVTKVEDRKAASKAAEEFIINQNRPKATRITQVIQGFETHSFKSYFESWPAGIATSGGEDGRGKVAALLKQQGVNVKGMTKGGPVNEEVSPLLEGAGKIEVWQINGNANTPVPKEEIGKFYSGDCYIVLYTYHSSEKKEEYFLACWLGKDSIQDDRMMVNQLANTMCNSLKGRPVQGRIVQGKEPPQFIALFQPMVILKGGISSGYKKLIADKNVNDDTYTSDGIALIRVSSTSVHNNKAVQVDAVATSLSSTDCFLLQSGNSVFIWHGSSSTFEQQQCAAKVAEFLKPGAMLKHAKEGTESSAFWFALGGKQSYTSRKVTQDTVRDPHLYTFSFSKGKLEVTEVYNFSQDDLLTEDILILDTHAEVFIWVGQSVDPKEKQKAFEIGQKYMELAAALEGLSPDVPLYKVTEGNEPCFFTTYFSWDGTNAVVQGNSFQKKLSLLFGTAFQASESSARSSSPNHGGPTQRASALAALSSAFNPSMPKAAAPKPSRSSQGSQRAAAVAALSTVLTAEQQAAQSEGIANRFRSRSPSPEPPVADSVKTDDTSTEMGDPVEISAGESLEERRSEDNGADSEVKDDSPVDEDGSERIFSYEQLKSKSTNPVRGIDYKRREFYLSDDEFQTIFEMTKEAFYQQPKWKQDMQKKKVDLF</sequence>
<dbReference type="Gene3D" id="3.40.20.10">
    <property type="entry name" value="Severin"/>
    <property type="match status" value="6"/>
</dbReference>
<evidence type="ECO:0000256" key="6">
    <source>
        <dbReference type="ARBA" id="ARBA00022837"/>
    </source>
</evidence>
<evidence type="ECO:0000256" key="3">
    <source>
        <dbReference type="ARBA" id="ARBA00022467"/>
    </source>
</evidence>
<dbReference type="KEGG" id="egu:105052743"/>
<evidence type="ECO:0000313" key="13">
    <source>
        <dbReference type="RefSeq" id="XP_019708709.1"/>
    </source>
</evidence>
<keyword evidence="6" id="KW-0106">Calcium</keyword>
<dbReference type="GO" id="GO:0051693">
    <property type="term" value="P:actin filament capping"/>
    <property type="evidence" value="ECO:0007669"/>
    <property type="project" value="UniProtKB-KW"/>
</dbReference>
<dbReference type="PRINTS" id="PR00597">
    <property type="entry name" value="GELSOLIN"/>
</dbReference>
<evidence type="ECO:0000313" key="11">
    <source>
        <dbReference type="Proteomes" id="UP000504607"/>
    </source>
</evidence>
<dbReference type="SUPFAM" id="SSF47050">
    <property type="entry name" value="VHP, Villin headpiece domain"/>
    <property type="match status" value="1"/>
</dbReference>
<keyword evidence="11" id="KW-1185">Reference proteome</keyword>
<dbReference type="SMART" id="SM00153">
    <property type="entry name" value="VHP"/>
    <property type="match status" value="1"/>
</dbReference>
<keyword evidence="5" id="KW-0677">Repeat</keyword>
<dbReference type="GO" id="GO:0051014">
    <property type="term" value="P:actin filament severing"/>
    <property type="evidence" value="ECO:0007669"/>
    <property type="project" value="TreeGrafter"/>
</dbReference>
<dbReference type="GO" id="GO:0051015">
    <property type="term" value="F:actin filament binding"/>
    <property type="evidence" value="ECO:0007669"/>
    <property type="project" value="InterPro"/>
</dbReference>
<evidence type="ECO:0000256" key="7">
    <source>
        <dbReference type="ARBA" id="ARBA00023203"/>
    </source>
</evidence>
<dbReference type="GO" id="GO:0032432">
    <property type="term" value="C:actin filament bundle"/>
    <property type="evidence" value="ECO:0007669"/>
    <property type="project" value="UniProtKB-ARBA"/>
</dbReference>
<gene>
    <name evidence="12 13 14" type="primary">LOC105052743</name>
</gene>
<dbReference type="CDD" id="cd11292">
    <property type="entry name" value="gelsolin_S3_like"/>
    <property type="match status" value="1"/>
</dbReference>
<comment type="subcellular location">
    <subcellularLocation>
        <location evidence="1">Cytoplasm</location>
        <location evidence="1">Cytoskeleton</location>
    </subcellularLocation>
</comment>
<dbReference type="CDD" id="cd11293">
    <property type="entry name" value="gelsolin_S4_like"/>
    <property type="match status" value="1"/>
</dbReference>